<dbReference type="eggNOG" id="arCOG01377">
    <property type="taxonomic scope" value="Archaea"/>
</dbReference>
<comment type="caution">
    <text evidence="1">The sequence shown here is derived from an EMBL/GenBank/DDBJ whole genome shotgun (WGS) entry which is preliminary data.</text>
</comment>
<name>M0D831_9EURY</name>
<organism evidence="1 2">
    <name type="scientific">Halosimplex carlsbadense 2-9-1</name>
    <dbReference type="NCBI Taxonomy" id="797114"/>
    <lineage>
        <taxon>Archaea</taxon>
        <taxon>Methanobacteriati</taxon>
        <taxon>Methanobacteriota</taxon>
        <taxon>Stenosarchaea group</taxon>
        <taxon>Halobacteria</taxon>
        <taxon>Halobacteriales</taxon>
        <taxon>Haloarculaceae</taxon>
        <taxon>Halosimplex</taxon>
    </lineage>
</organism>
<dbReference type="Gene3D" id="3.40.720.10">
    <property type="entry name" value="Alkaline Phosphatase, subunit A"/>
    <property type="match status" value="1"/>
</dbReference>
<dbReference type="AlphaFoldDB" id="M0D831"/>
<dbReference type="Proteomes" id="UP000011626">
    <property type="component" value="Unassembled WGS sequence"/>
</dbReference>
<protein>
    <submittedName>
        <fullName evidence="1">Arylsulfatase</fullName>
    </submittedName>
</protein>
<sequence length="155" mass="17790">MEANAEKYVELYEKTSPEREFEVGFLMLRGLDDIMHATEDTSIIRDAYELIDRVTREVVDAVDPETTLVLSDHGMRPASDYRPDKQMRMDHDTTQGVWGATDSFELERHTDVTPAILDRLQIDCEVPKKRDSTDTVTSALENEVIHERLEDLGYA</sequence>
<accession>M0D831</accession>
<evidence type="ECO:0000313" key="1">
    <source>
        <dbReference type="EMBL" id="ELZ30314.1"/>
    </source>
</evidence>
<gene>
    <name evidence="1" type="ORF">C475_01227</name>
</gene>
<dbReference type="Pfam" id="PF01663">
    <property type="entry name" value="Phosphodiest"/>
    <property type="match status" value="1"/>
</dbReference>
<dbReference type="InterPro" id="IPR002591">
    <property type="entry name" value="Phosphodiest/P_Trfase"/>
</dbReference>
<evidence type="ECO:0000313" key="2">
    <source>
        <dbReference type="Proteomes" id="UP000011626"/>
    </source>
</evidence>
<reference evidence="1 2" key="1">
    <citation type="journal article" date="2014" name="PLoS Genet.">
        <title>Phylogenetically driven sequencing of extremely halophilic archaea reveals strategies for static and dynamic osmo-response.</title>
        <authorList>
            <person name="Becker E.A."/>
            <person name="Seitzer P.M."/>
            <person name="Tritt A."/>
            <person name="Larsen D."/>
            <person name="Krusor M."/>
            <person name="Yao A.I."/>
            <person name="Wu D."/>
            <person name="Madern D."/>
            <person name="Eisen J.A."/>
            <person name="Darling A.E."/>
            <person name="Facciotti M.T."/>
        </authorList>
    </citation>
    <scope>NUCLEOTIDE SEQUENCE [LARGE SCALE GENOMIC DNA]</scope>
    <source>
        <strain evidence="1 2">2-9-1</strain>
    </source>
</reference>
<dbReference type="EMBL" id="AOIU01000004">
    <property type="protein sequence ID" value="ELZ30314.1"/>
    <property type="molecule type" value="Genomic_DNA"/>
</dbReference>
<dbReference type="SUPFAM" id="SSF53649">
    <property type="entry name" value="Alkaline phosphatase-like"/>
    <property type="match status" value="1"/>
</dbReference>
<keyword evidence="2" id="KW-1185">Reference proteome</keyword>
<dbReference type="InterPro" id="IPR017850">
    <property type="entry name" value="Alkaline_phosphatase_core_sf"/>
</dbReference>
<proteinExistence type="predicted"/>